<sequence>MDQDPYAHEAREEELTEQKLLWRPMRTWYVNIKNNLSGKFGAFPQFWQDLANWQHWRSVRKEFLKFQDTGEWPSVQNEKSDDTKDEQISATTVIVPAVNEEVTKTKRKRSRFGDATGRKRAASGDQLVLASKLQLGLVKRHQEGISAAQAGILSIEQKQEVLLLQIKLRIVQEKCINFKNEFEKWLQDPKRPASPPPIYGPDGKRANTAQVRFKQMLDKERRELLTKLRSLQPEAAAALGDKLQKCSRKLYIPVKEFPNVGFMGLILGPRGNHHKRLENDSNCKISIRGRGSLREGSRGKDAQRDIEDDQDDLHVFIEGSNEEDVKNAVAMIEPLLQPESAHSQNLKEQHQLELAEINGTLRLDEYCHICGEKGHRQWECPAKQRSYAMANVRCALCGDTSHPTRDCALNKTDQTNKEQFCLDESRKKVDAQFLDFMNELGVDDSIGYQKSLHVTSTTSSSITTSTQVTVPQTSQQQSRASPRTWFSQTPQDAWNAAYLQQMATYNQYLRQYQQQPQQHHHQKASYLQSQQPYYPQQFQPAHNLPQQPVHQWPERVLSQQQWTQQQQVVPPGYQQQPRHIQQYAFPPPQASPFTSAPQQAPPPSGSSSS</sequence>
<keyword evidence="6 12" id="KW-0862">Zinc</keyword>
<feature type="compositionally biased region" description="Basic and acidic residues" evidence="13">
    <location>
        <begin position="292"/>
        <end position="305"/>
    </location>
</feature>
<keyword evidence="9 12" id="KW-0539">Nucleus</keyword>
<dbReference type="GO" id="GO:0005681">
    <property type="term" value="C:spliceosomal complex"/>
    <property type="evidence" value="ECO:0007669"/>
    <property type="project" value="UniProtKB-KW"/>
</dbReference>
<dbReference type="InterPro" id="IPR032570">
    <property type="entry name" value="SF1-HH"/>
</dbReference>
<feature type="compositionally biased region" description="Low complexity" evidence="13">
    <location>
        <begin position="567"/>
        <end position="577"/>
    </location>
</feature>
<keyword evidence="3 12" id="KW-0507">mRNA processing</keyword>
<evidence type="ECO:0000256" key="5">
    <source>
        <dbReference type="ARBA" id="ARBA00022771"/>
    </source>
</evidence>
<comment type="function">
    <text evidence="12">Necessary for the splicing of pre-mRNA. Has a role in the recognition of the branch site (5'-UACUAAC-3'), the pyrimidine tract and the 3'-splice site at the 3'-end of introns.</text>
</comment>
<dbReference type="GO" id="GO:0000398">
    <property type="term" value="P:mRNA splicing, via spliceosome"/>
    <property type="evidence" value="ECO:0007669"/>
    <property type="project" value="UniProtKB-UniRule"/>
</dbReference>
<dbReference type="InterPro" id="IPR055256">
    <property type="entry name" value="KH_1_KHDC4/BBP-like"/>
</dbReference>
<dbReference type="PANTHER" id="PTHR11208">
    <property type="entry name" value="RNA-BINDING PROTEIN RELATED"/>
    <property type="match status" value="1"/>
</dbReference>
<dbReference type="InterPro" id="IPR004087">
    <property type="entry name" value="KH_dom"/>
</dbReference>
<evidence type="ECO:0000256" key="7">
    <source>
        <dbReference type="ARBA" id="ARBA00022884"/>
    </source>
</evidence>
<gene>
    <name evidence="15" type="ORF">ALAG00032_LOCUS12100</name>
</gene>
<feature type="compositionally biased region" description="Low complexity" evidence="13">
    <location>
        <begin position="460"/>
        <end position="478"/>
    </location>
</feature>
<organism evidence="15">
    <name type="scientific">Aureoumbra lagunensis</name>
    <dbReference type="NCBI Taxonomy" id="44058"/>
    <lineage>
        <taxon>Eukaryota</taxon>
        <taxon>Sar</taxon>
        <taxon>Stramenopiles</taxon>
        <taxon>Ochrophyta</taxon>
        <taxon>Pelagophyceae</taxon>
        <taxon>Pelagomonadales</taxon>
        <taxon>Aureoumbra</taxon>
    </lineage>
</organism>
<protein>
    <recommendedName>
        <fullName evidence="12">Branchpoint-bridging protein</fullName>
    </recommendedName>
</protein>
<dbReference type="EMBL" id="HBIJ01018363">
    <property type="protein sequence ID" value="CAE0371318.1"/>
    <property type="molecule type" value="Transcribed_RNA"/>
</dbReference>
<dbReference type="InterPro" id="IPR047086">
    <property type="entry name" value="SF1-HH_sf"/>
</dbReference>
<dbReference type="InterPro" id="IPR001878">
    <property type="entry name" value="Znf_CCHC"/>
</dbReference>
<keyword evidence="4 12" id="KW-0479">Metal-binding</keyword>
<comment type="similarity">
    <text evidence="2 12">Belongs to the BBP/SF1 family.</text>
</comment>
<feature type="region of interest" description="Disordered" evidence="13">
    <location>
        <begin position="460"/>
        <end position="484"/>
    </location>
</feature>
<keyword evidence="12" id="KW-0747">Spliceosome</keyword>
<dbReference type="Gene3D" id="6.10.140.1790">
    <property type="match status" value="1"/>
</dbReference>
<keyword evidence="5 10" id="KW-0863">Zinc-finger</keyword>
<dbReference type="InterPro" id="IPR036875">
    <property type="entry name" value="Znf_CCHC_sf"/>
</dbReference>
<accession>A0A7S3K109</accession>
<dbReference type="Gene3D" id="3.30.1370.10">
    <property type="entry name" value="K Homology domain, type 1"/>
    <property type="match status" value="1"/>
</dbReference>
<dbReference type="Pfam" id="PF22675">
    <property type="entry name" value="KH-I_KHDC4-BBP"/>
    <property type="match status" value="1"/>
</dbReference>
<evidence type="ECO:0000313" key="15">
    <source>
        <dbReference type="EMBL" id="CAE0371318.1"/>
    </source>
</evidence>
<dbReference type="SMART" id="SM00343">
    <property type="entry name" value="ZnF_C2HC"/>
    <property type="match status" value="2"/>
</dbReference>
<evidence type="ECO:0000256" key="9">
    <source>
        <dbReference type="ARBA" id="ARBA00023242"/>
    </source>
</evidence>
<dbReference type="Pfam" id="PF16275">
    <property type="entry name" value="SF1-HH"/>
    <property type="match status" value="1"/>
</dbReference>
<dbReference type="AlphaFoldDB" id="A0A7S3K109"/>
<keyword evidence="7 11" id="KW-0694">RNA-binding</keyword>
<feature type="region of interest" description="Disordered" evidence="13">
    <location>
        <begin position="288"/>
        <end position="311"/>
    </location>
</feature>
<reference evidence="15" key="1">
    <citation type="submission" date="2021-01" db="EMBL/GenBank/DDBJ databases">
        <authorList>
            <person name="Corre E."/>
            <person name="Pelletier E."/>
            <person name="Niang G."/>
            <person name="Scheremetjew M."/>
            <person name="Finn R."/>
            <person name="Kale V."/>
            <person name="Holt S."/>
            <person name="Cochrane G."/>
            <person name="Meng A."/>
            <person name="Brown T."/>
            <person name="Cohen L."/>
        </authorList>
    </citation>
    <scope>NUCLEOTIDE SEQUENCE</scope>
    <source>
        <strain evidence="15">CCMP1510</strain>
    </source>
</reference>
<evidence type="ECO:0000256" key="3">
    <source>
        <dbReference type="ARBA" id="ARBA00022664"/>
    </source>
</evidence>
<evidence type="ECO:0000256" key="8">
    <source>
        <dbReference type="ARBA" id="ARBA00023187"/>
    </source>
</evidence>
<name>A0A7S3K109_9STRA</name>
<evidence type="ECO:0000256" key="10">
    <source>
        <dbReference type="PROSITE-ProRule" id="PRU00047"/>
    </source>
</evidence>
<evidence type="ECO:0000256" key="12">
    <source>
        <dbReference type="RuleBase" id="RU367126"/>
    </source>
</evidence>
<dbReference type="GO" id="GO:0008270">
    <property type="term" value="F:zinc ion binding"/>
    <property type="evidence" value="ECO:0007669"/>
    <property type="project" value="UniProtKB-UniRule"/>
</dbReference>
<evidence type="ECO:0000256" key="11">
    <source>
        <dbReference type="PROSITE-ProRule" id="PRU00117"/>
    </source>
</evidence>
<dbReference type="CDD" id="cd02395">
    <property type="entry name" value="KH-I_BBP"/>
    <property type="match status" value="1"/>
</dbReference>
<dbReference type="GO" id="GO:0045131">
    <property type="term" value="F:pre-mRNA branch point binding"/>
    <property type="evidence" value="ECO:0007669"/>
    <property type="project" value="UniProtKB-UniRule"/>
</dbReference>
<dbReference type="GO" id="GO:0003729">
    <property type="term" value="F:mRNA binding"/>
    <property type="evidence" value="ECO:0007669"/>
    <property type="project" value="TreeGrafter"/>
</dbReference>
<comment type="subcellular location">
    <subcellularLocation>
        <location evidence="1 12">Nucleus</location>
    </subcellularLocation>
</comment>
<evidence type="ECO:0000256" key="2">
    <source>
        <dbReference type="ARBA" id="ARBA00010382"/>
    </source>
</evidence>
<evidence type="ECO:0000256" key="1">
    <source>
        <dbReference type="ARBA" id="ARBA00004123"/>
    </source>
</evidence>
<dbReference type="SUPFAM" id="SSF57756">
    <property type="entry name" value="Retrovirus zinc finger-like domains"/>
    <property type="match status" value="1"/>
</dbReference>
<evidence type="ECO:0000256" key="6">
    <source>
        <dbReference type="ARBA" id="ARBA00022833"/>
    </source>
</evidence>
<dbReference type="PROSITE" id="PS50084">
    <property type="entry name" value="KH_TYPE_1"/>
    <property type="match status" value="1"/>
</dbReference>
<dbReference type="InterPro" id="IPR036612">
    <property type="entry name" value="KH_dom_type_1_sf"/>
</dbReference>
<feature type="compositionally biased region" description="Pro residues" evidence="13">
    <location>
        <begin position="599"/>
        <end position="609"/>
    </location>
</feature>
<evidence type="ECO:0000259" key="14">
    <source>
        <dbReference type="PROSITE" id="PS50158"/>
    </source>
</evidence>
<dbReference type="PROSITE" id="PS50158">
    <property type="entry name" value="ZF_CCHC"/>
    <property type="match status" value="1"/>
</dbReference>
<dbReference type="Gene3D" id="4.10.60.10">
    <property type="entry name" value="Zinc finger, CCHC-type"/>
    <property type="match status" value="1"/>
</dbReference>
<evidence type="ECO:0000256" key="4">
    <source>
        <dbReference type="ARBA" id="ARBA00022723"/>
    </source>
</evidence>
<keyword evidence="8 12" id="KW-0508">mRNA splicing</keyword>
<dbReference type="InterPro" id="IPR045071">
    <property type="entry name" value="BBP-like"/>
</dbReference>
<dbReference type="GO" id="GO:0048024">
    <property type="term" value="P:regulation of mRNA splicing, via spliceosome"/>
    <property type="evidence" value="ECO:0007669"/>
    <property type="project" value="TreeGrafter"/>
</dbReference>
<evidence type="ECO:0000256" key="13">
    <source>
        <dbReference type="SAM" id="MobiDB-lite"/>
    </source>
</evidence>
<dbReference type="SMART" id="SM00322">
    <property type="entry name" value="KH"/>
    <property type="match status" value="1"/>
</dbReference>
<feature type="domain" description="CCHC-type" evidence="14">
    <location>
        <begin position="367"/>
        <end position="381"/>
    </location>
</feature>
<proteinExistence type="inferred from homology"/>
<dbReference type="PANTHER" id="PTHR11208:SF45">
    <property type="entry name" value="SPLICING FACTOR 1"/>
    <property type="match status" value="1"/>
</dbReference>
<feature type="region of interest" description="Disordered" evidence="13">
    <location>
        <begin position="567"/>
        <end position="609"/>
    </location>
</feature>
<dbReference type="SUPFAM" id="SSF54791">
    <property type="entry name" value="Eukaryotic type KH-domain (KH-domain type I)"/>
    <property type="match status" value="1"/>
</dbReference>